<dbReference type="InterPro" id="IPR036388">
    <property type="entry name" value="WH-like_DNA-bd_sf"/>
</dbReference>
<dbReference type="CDD" id="cd15831">
    <property type="entry name" value="BTAD"/>
    <property type="match status" value="1"/>
</dbReference>
<name>A0ABW6GQV2_9ACTN</name>
<dbReference type="PANTHER" id="PTHR47691:SF3">
    <property type="entry name" value="HTH-TYPE TRANSCRIPTIONAL REGULATOR RV0890C-RELATED"/>
    <property type="match status" value="1"/>
</dbReference>
<evidence type="ECO:0000313" key="7">
    <source>
        <dbReference type="Proteomes" id="UP001599542"/>
    </source>
</evidence>
<dbReference type="SMART" id="SM00862">
    <property type="entry name" value="Trans_reg_C"/>
    <property type="match status" value="1"/>
</dbReference>
<dbReference type="Gene3D" id="1.10.10.10">
    <property type="entry name" value="Winged helix-like DNA-binding domain superfamily/Winged helix DNA-binding domain"/>
    <property type="match status" value="1"/>
</dbReference>
<keyword evidence="3" id="KW-0238">DNA-binding</keyword>
<dbReference type="InterPro" id="IPR001867">
    <property type="entry name" value="OmpR/PhoB-type_DNA-bd"/>
</dbReference>
<keyword evidence="7" id="KW-1185">Reference proteome</keyword>
<dbReference type="Pfam" id="PF03704">
    <property type="entry name" value="BTAD"/>
    <property type="match status" value="1"/>
</dbReference>
<evidence type="ECO:0000256" key="2">
    <source>
        <dbReference type="ARBA" id="ARBA00023012"/>
    </source>
</evidence>
<dbReference type="InterPro" id="IPR011990">
    <property type="entry name" value="TPR-like_helical_dom_sf"/>
</dbReference>
<dbReference type="SUPFAM" id="SSF46894">
    <property type="entry name" value="C-terminal effector domain of the bipartite response regulators"/>
    <property type="match status" value="1"/>
</dbReference>
<evidence type="ECO:0000259" key="4">
    <source>
        <dbReference type="SMART" id="SM00862"/>
    </source>
</evidence>
<evidence type="ECO:0000259" key="5">
    <source>
        <dbReference type="SMART" id="SM01043"/>
    </source>
</evidence>
<dbReference type="PANTHER" id="PTHR47691">
    <property type="entry name" value="REGULATOR-RELATED"/>
    <property type="match status" value="1"/>
</dbReference>
<dbReference type="InterPro" id="IPR058852">
    <property type="entry name" value="HTH_77"/>
</dbReference>
<keyword evidence="2" id="KW-0902">Two-component regulatory system</keyword>
<sequence length="1058" mass="110481">MRIGVLGPLQVAGAEVAGARLRGLLVRLVVDAGRVVPAERLVEDLWGGAPPAAPNNALQTLVSRLRALGGRDVVLAVAGGYRLGAGPGEVDAVEFERLAAAARGLAAPAERLVVLRRALELWRGPALAEFAGAGFASVAAQRWEELRAAAVEDRVEAELTLGQHHGLVAELEELVAAHPLRERLHGQLMRALAASGRRADALERYERTRRVLAEQLGVDPSEELSSLHLSLLRGEFTPVPAPAPAARRSNLPLALTSFVGRTQELAAVRELLGAGRLVTLTGPGGAGKTRLAAEAAAGLAAEFPDGTWLVPLAPVGSAAEVPQAVLLAVGVPDALRVGEPLGAPPPPVERLAEALEHRRLLLVLDNCEHLLDAVAGLVAGLLSRAPHVRVLATSREPLGLTGEALCPVPSLPLPDPGTDPAADPDAVLAYPAVRLFADRAAAVRPGFRVDAGTAPLVVAVCRALDGIPLAIELAAARTRSLTLRQVADRLDDRFRLLAGGDRAALPRHRTLRAVVDWSWELLAPRERAVLAALSVFAGGATPEHAELVCGPQAPGADVVEVVAALIDKSLVRAVPDGAGGEVRYQLLETVRAYAAEKAAESGAAARAARAHAACFLALAERAEPELRGRDQVRWSRRLAAERDDLHAALGHLVATGDAAGALRLAGALVWFWIIGDRAGEAGERARAVRELVGAQAPPGLADAHALCTAVAVLVGALGGPEEPGPAAVRQAAATVRAALPARPAHPVLPLLGPGCALLLDDRPAGLRGLRELLDHPDPWTGAAARLGLGLLALEDGHLDAAAEQLDRSGREFDLLGDRWGRNAATGGLLELALIRGDGPEAVRLGEQAYRTGTEAGPDHCALVLVQLGRARAAAGDPERGRQDVERAVRTAERLGEHANAATGLLALSDLARRSGDPAAAREPLLRALDLLGPRTGRAELRRAAALVHSRLGLLAEQQADLDAAAHWHRLALAALRQDPHRRTRAAVAEGLAAYAAARGDHRRAAELLGTARALHGYRPAPDHDTTRTGTAAARALGPAAFTAAYEHGRSTAAWPEQP</sequence>
<evidence type="ECO:0000256" key="3">
    <source>
        <dbReference type="ARBA" id="ARBA00023125"/>
    </source>
</evidence>
<dbReference type="EMBL" id="JBHYPX010000055">
    <property type="protein sequence ID" value="MFE1355136.1"/>
    <property type="molecule type" value="Genomic_DNA"/>
</dbReference>
<dbReference type="InterPro" id="IPR016032">
    <property type="entry name" value="Sig_transdc_resp-reg_C-effctor"/>
</dbReference>
<protein>
    <submittedName>
        <fullName evidence="6">BTAD domain-containing putative transcriptional regulator</fullName>
    </submittedName>
</protein>
<dbReference type="InterPro" id="IPR027417">
    <property type="entry name" value="P-loop_NTPase"/>
</dbReference>
<dbReference type="Pfam" id="PF13424">
    <property type="entry name" value="TPR_12"/>
    <property type="match status" value="1"/>
</dbReference>
<dbReference type="SMART" id="SM01043">
    <property type="entry name" value="BTAD"/>
    <property type="match status" value="1"/>
</dbReference>
<dbReference type="Gene3D" id="3.40.50.300">
    <property type="entry name" value="P-loop containing nucleotide triphosphate hydrolases"/>
    <property type="match status" value="1"/>
</dbReference>
<feature type="domain" description="Bacterial transcriptional activator" evidence="5">
    <location>
        <begin position="90"/>
        <end position="232"/>
    </location>
</feature>
<evidence type="ECO:0000256" key="1">
    <source>
        <dbReference type="ARBA" id="ARBA00005820"/>
    </source>
</evidence>
<dbReference type="InterPro" id="IPR005158">
    <property type="entry name" value="BTAD"/>
</dbReference>
<dbReference type="SUPFAM" id="SSF52540">
    <property type="entry name" value="P-loop containing nucleoside triphosphate hydrolases"/>
    <property type="match status" value="1"/>
</dbReference>
<feature type="domain" description="OmpR/PhoB-type" evidence="4">
    <location>
        <begin position="13"/>
        <end position="83"/>
    </location>
</feature>
<dbReference type="PRINTS" id="PR00364">
    <property type="entry name" value="DISEASERSIST"/>
</dbReference>
<proteinExistence type="inferred from homology"/>
<dbReference type="RefSeq" id="WP_380318836.1">
    <property type="nucleotide sequence ID" value="NZ_JBHYPW010000007.1"/>
</dbReference>
<organism evidence="6 7">
    <name type="scientific">Kitasatospora phosalacinea</name>
    <dbReference type="NCBI Taxonomy" id="2065"/>
    <lineage>
        <taxon>Bacteria</taxon>
        <taxon>Bacillati</taxon>
        <taxon>Actinomycetota</taxon>
        <taxon>Actinomycetes</taxon>
        <taxon>Kitasatosporales</taxon>
        <taxon>Streptomycetaceae</taxon>
        <taxon>Kitasatospora</taxon>
    </lineage>
</organism>
<evidence type="ECO:0000313" key="6">
    <source>
        <dbReference type="EMBL" id="MFE1355136.1"/>
    </source>
</evidence>
<dbReference type="SUPFAM" id="SSF48452">
    <property type="entry name" value="TPR-like"/>
    <property type="match status" value="2"/>
</dbReference>
<comment type="similarity">
    <text evidence="1">Belongs to the AfsR/DnrI/RedD regulatory family.</text>
</comment>
<gene>
    <name evidence="6" type="ORF">ACFW6T_24405</name>
</gene>
<dbReference type="Pfam" id="PF25872">
    <property type="entry name" value="HTH_77"/>
    <property type="match status" value="1"/>
</dbReference>
<reference evidence="6 7" key="1">
    <citation type="submission" date="2024-09" db="EMBL/GenBank/DDBJ databases">
        <title>The Natural Products Discovery Center: Release of the First 8490 Sequenced Strains for Exploring Actinobacteria Biosynthetic Diversity.</title>
        <authorList>
            <person name="Kalkreuter E."/>
            <person name="Kautsar S.A."/>
            <person name="Yang D."/>
            <person name="Bader C.D."/>
            <person name="Teijaro C.N."/>
            <person name="Fluegel L."/>
            <person name="Davis C.M."/>
            <person name="Simpson J.R."/>
            <person name="Lauterbach L."/>
            <person name="Steele A.D."/>
            <person name="Gui C."/>
            <person name="Meng S."/>
            <person name="Li G."/>
            <person name="Viehrig K."/>
            <person name="Ye F."/>
            <person name="Su P."/>
            <person name="Kiefer A.F."/>
            <person name="Nichols A."/>
            <person name="Cepeda A.J."/>
            <person name="Yan W."/>
            <person name="Fan B."/>
            <person name="Jiang Y."/>
            <person name="Adhikari A."/>
            <person name="Zheng C.-J."/>
            <person name="Schuster L."/>
            <person name="Cowan T.M."/>
            <person name="Smanski M.J."/>
            <person name="Chevrette M.G."/>
            <person name="De Carvalho L.P.S."/>
            <person name="Shen B."/>
        </authorList>
    </citation>
    <scope>NUCLEOTIDE SEQUENCE [LARGE SCALE GENOMIC DNA]</scope>
    <source>
        <strain evidence="6 7">NPDC058753</strain>
    </source>
</reference>
<accession>A0ABW6GQV2</accession>
<dbReference type="Proteomes" id="UP001599542">
    <property type="component" value="Unassembled WGS sequence"/>
</dbReference>
<dbReference type="Gene3D" id="1.25.40.10">
    <property type="entry name" value="Tetratricopeptide repeat domain"/>
    <property type="match status" value="2"/>
</dbReference>
<comment type="caution">
    <text evidence="6">The sequence shown here is derived from an EMBL/GenBank/DDBJ whole genome shotgun (WGS) entry which is preliminary data.</text>
</comment>